<keyword evidence="1" id="KW-0596">Phosphopantetheine</keyword>
<organism evidence="4 5">
    <name type="scientific">Flavobacterium resistens</name>
    <dbReference type="NCBI Taxonomy" id="443612"/>
    <lineage>
        <taxon>Bacteria</taxon>
        <taxon>Pseudomonadati</taxon>
        <taxon>Bacteroidota</taxon>
        <taxon>Flavobacteriia</taxon>
        <taxon>Flavobacteriales</taxon>
        <taxon>Flavobacteriaceae</taxon>
        <taxon>Flavobacterium</taxon>
    </lineage>
</organism>
<dbReference type="PROSITE" id="PS50075">
    <property type="entry name" value="CARRIER"/>
    <property type="match status" value="1"/>
</dbReference>
<protein>
    <recommendedName>
        <fullName evidence="3">Carrier domain-containing protein</fullName>
    </recommendedName>
</protein>
<dbReference type="InterPro" id="IPR029058">
    <property type="entry name" value="AB_hydrolase_fold"/>
</dbReference>
<keyword evidence="5" id="KW-1185">Reference proteome</keyword>
<evidence type="ECO:0000313" key="4">
    <source>
        <dbReference type="EMBL" id="MRX70056.1"/>
    </source>
</evidence>
<keyword evidence="2" id="KW-0597">Phosphoprotein</keyword>
<dbReference type="RefSeq" id="WP_249041164.1">
    <property type="nucleotide sequence ID" value="NZ_WKKG01000011.1"/>
</dbReference>
<dbReference type="Pfam" id="PF00550">
    <property type="entry name" value="PP-binding"/>
    <property type="match status" value="1"/>
</dbReference>
<dbReference type="SUPFAM" id="SSF47336">
    <property type="entry name" value="ACP-like"/>
    <property type="match status" value="1"/>
</dbReference>
<dbReference type="PANTHER" id="PTHR45527">
    <property type="entry name" value="NONRIBOSOMAL PEPTIDE SYNTHETASE"/>
    <property type="match status" value="1"/>
</dbReference>
<dbReference type="InterPro" id="IPR045851">
    <property type="entry name" value="AMP-bd_C_sf"/>
</dbReference>
<evidence type="ECO:0000259" key="3">
    <source>
        <dbReference type="PROSITE" id="PS50075"/>
    </source>
</evidence>
<feature type="non-terminal residue" evidence="4">
    <location>
        <position position="1"/>
    </location>
</feature>
<reference evidence="4 5" key="1">
    <citation type="submission" date="2019-11" db="EMBL/GenBank/DDBJ databases">
        <title>Flavobacterium resistens genome.</title>
        <authorList>
            <person name="Wilson V.M."/>
            <person name="Newman J.D."/>
        </authorList>
    </citation>
    <scope>NUCLEOTIDE SEQUENCE [LARGE SCALE GENOMIC DNA]</scope>
    <source>
        <strain evidence="4 5">DSM 19382</strain>
    </source>
</reference>
<dbReference type="InterPro" id="IPR001031">
    <property type="entry name" value="Thioesterase"/>
</dbReference>
<dbReference type="EMBL" id="WKKG01000011">
    <property type="protein sequence ID" value="MRX70056.1"/>
    <property type="molecule type" value="Genomic_DNA"/>
</dbReference>
<sequence length="482" mass="54749">PDGNIEFLGRNDHQVKIRGYRIELGEIETAISGYSEEIQQIVVEAKEINQDKALVAYYVSKIEIDKSDIRTYLQNKLPQYMVPSFYVEIESLPLTPNGKIDRKALPSVTGEDIIKKEYVAPRNAIEEKMVEIWQEVLGVQKIGITDNFFELGGNSISALRMISKFQLKFGTKLPVTLLFKNPNISLIKQKMDSNNSIPYSNSLLIPINEKGTKTPIFFAPPAGGGNLTYKDLSEAIGDHQPTYGLNVRGLDGELPPHETVEEIAACYIEEIQKVDPHGPYILGGFSSGGRIAFEMAFQLFRKGFEVKKLLLFDSMAPDVDYSTFHPQTYPEWLIRIAEVISELFLLKDKVRLAINELENLNKEEQFSLFYKKLTDLGLDMKKNYLRGYVDVYIKTVTMTYAPPIDEKLNCPIILFKCIKKIDRSNYTIKMKEALANIDEKEIGWQKCTNNVVTVHELECAHNEVMNSPHVKTIAINLVKHLS</sequence>
<dbReference type="InterPro" id="IPR025110">
    <property type="entry name" value="AMP-bd_C"/>
</dbReference>
<gene>
    <name evidence="4" type="ORF">GJU42_18955</name>
</gene>
<proteinExistence type="predicted"/>
<dbReference type="PANTHER" id="PTHR45527:SF1">
    <property type="entry name" value="FATTY ACID SYNTHASE"/>
    <property type="match status" value="1"/>
</dbReference>
<evidence type="ECO:0000313" key="5">
    <source>
        <dbReference type="Proteomes" id="UP000468990"/>
    </source>
</evidence>
<dbReference type="Gene3D" id="3.30.300.30">
    <property type="match status" value="1"/>
</dbReference>
<comment type="caution">
    <text evidence="4">The sequence shown here is derived from an EMBL/GenBank/DDBJ whole genome shotgun (WGS) entry which is preliminary data.</text>
</comment>
<accession>A0ABW9QAK6</accession>
<feature type="domain" description="Carrier" evidence="3">
    <location>
        <begin position="120"/>
        <end position="195"/>
    </location>
</feature>
<dbReference type="InterPro" id="IPR036736">
    <property type="entry name" value="ACP-like_sf"/>
</dbReference>
<dbReference type="Gene3D" id="1.10.1200.10">
    <property type="entry name" value="ACP-like"/>
    <property type="match status" value="1"/>
</dbReference>
<dbReference type="Proteomes" id="UP000468990">
    <property type="component" value="Unassembled WGS sequence"/>
</dbReference>
<dbReference type="Pfam" id="PF00975">
    <property type="entry name" value="Thioesterase"/>
    <property type="match status" value="1"/>
</dbReference>
<evidence type="ECO:0000256" key="2">
    <source>
        <dbReference type="ARBA" id="ARBA00022553"/>
    </source>
</evidence>
<evidence type="ECO:0000256" key="1">
    <source>
        <dbReference type="ARBA" id="ARBA00022450"/>
    </source>
</evidence>
<dbReference type="Gene3D" id="3.40.50.1820">
    <property type="entry name" value="alpha/beta hydrolase"/>
    <property type="match status" value="1"/>
</dbReference>
<dbReference type="InterPro" id="IPR009081">
    <property type="entry name" value="PP-bd_ACP"/>
</dbReference>
<dbReference type="SUPFAM" id="SSF56801">
    <property type="entry name" value="Acetyl-CoA synthetase-like"/>
    <property type="match status" value="1"/>
</dbReference>
<dbReference type="InterPro" id="IPR006162">
    <property type="entry name" value="Ppantetheine_attach_site"/>
</dbReference>
<dbReference type="PROSITE" id="PS00012">
    <property type="entry name" value="PHOSPHOPANTETHEINE"/>
    <property type="match status" value="1"/>
</dbReference>
<name>A0ABW9QAK6_9FLAO</name>
<dbReference type="Pfam" id="PF13193">
    <property type="entry name" value="AMP-binding_C"/>
    <property type="match status" value="1"/>
</dbReference>
<dbReference type="SUPFAM" id="SSF53474">
    <property type="entry name" value="alpha/beta-Hydrolases"/>
    <property type="match status" value="1"/>
</dbReference>